<dbReference type="Gene3D" id="3.30.200.20">
    <property type="entry name" value="Phosphorylase Kinase, domain 1"/>
    <property type="match status" value="1"/>
</dbReference>
<accession>A0A1W2TGF0</accession>
<dbReference type="SUPFAM" id="SSF56112">
    <property type="entry name" value="Protein kinase-like (PK-like)"/>
    <property type="match status" value="1"/>
</dbReference>
<proteinExistence type="predicted"/>
<evidence type="ECO:0000313" key="2">
    <source>
        <dbReference type="EMBL" id="GAP87176.2"/>
    </source>
</evidence>
<dbReference type="Pfam" id="PF01636">
    <property type="entry name" value="APH"/>
    <property type="match status" value="1"/>
</dbReference>
<name>A0A1W2TGF0_ROSNE</name>
<dbReference type="Gene3D" id="3.90.1200.10">
    <property type="match status" value="1"/>
</dbReference>
<reference evidence="2" key="1">
    <citation type="submission" date="2016-03" db="EMBL/GenBank/DDBJ databases">
        <title>Draft genome sequence of Rosellinia necatrix.</title>
        <authorList>
            <person name="Kanematsu S."/>
        </authorList>
    </citation>
    <scope>NUCLEOTIDE SEQUENCE [LARGE SCALE GENOMIC DNA]</scope>
    <source>
        <strain evidence="2">W97</strain>
    </source>
</reference>
<protein>
    <recommendedName>
        <fullName evidence="1">Aminoglycoside phosphotransferase domain-containing protein</fullName>
    </recommendedName>
</protein>
<evidence type="ECO:0000259" key="1">
    <source>
        <dbReference type="Pfam" id="PF01636"/>
    </source>
</evidence>
<dbReference type="AlphaFoldDB" id="A0A1W2TGF0"/>
<evidence type="ECO:0000313" key="3">
    <source>
        <dbReference type="Proteomes" id="UP000054516"/>
    </source>
</evidence>
<dbReference type="InterPro" id="IPR002575">
    <property type="entry name" value="Aminoglycoside_PTrfase"/>
</dbReference>
<feature type="domain" description="Aminoglycoside phosphotransferase" evidence="1">
    <location>
        <begin position="96"/>
        <end position="246"/>
    </location>
</feature>
<dbReference type="OrthoDB" id="25129at2759"/>
<keyword evidence="3" id="KW-1185">Reference proteome</keyword>
<organism evidence="2">
    <name type="scientific">Rosellinia necatrix</name>
    <name type="common">White root-rot fungus</name>
    <dbReference type="NCBI Taxonomy" id="77044"/>
    <lineage>
        <taxon>Eukaryota</taxon>
        <taxon>Fungi</taxon>
        <taxon>Dikarya</taxon>
        <taxon>Ascomycota</taxon>
        <taxon>Pezizomycotina</taxon>
        <taxon>Sordariomycetes</taxon>
        <taxon>Xylariomycetidae</taxon>
        <taxon>Xylariales</taxon>
        <taxon>Xylariaceae</taxon>
        <taxon>Rosellinia</taxon>
    </lineage>
</organism>
<dbReference type="InterPro" id="IPR011009">
    <property type="entry name" value="Kinase-like_dom_sf"/>
</dbReference>
<dbReference type="Proteomes" id="UP000054516">
    <property type="component" value="Unassembled WGS sequence"/>
</dbReference>
<gene>
    <name evidence="2" type="ORF">SAMD00023353_2300930</name>
</gene>
<dbReference type="EMBL" id="DF977468">
    <property type="protein sequence ID" value="GAP87176.2"/>
    <property type="molecule type" value="Genomic_DNA"/>
</dbReference>
<sequence length="336" mass="37924">MILKYAPQYAVITPDIPFTPERQEFEAFAMQELALVLFPLTSPTIVTLPRLIFHDRTNHILAMEDVGLDATNSEKKQETSTMSLKDLCRSSSITSNDINVADRVGTELGKFLFGLHQCGRGIGLAESDKLRETFVRNTAARQLDADTTFGGIMQSLDEFQVAYSANEKRILERLIQETSFEMMNNFETIIMGDFWYGNILLKFQTGAEPRDLTQIGVIDWEFTTCGPLFVDLAHFASEIWLQDRFHSDNGLASIANRRAAVSLFASYRACGGYIDCKKIALYIGGHVCCFLRFSNWTDDMEQRKTVAREAIDLMLAADSGNWTSVNDSLIRELFEL</sequence>
<dbReference type="OMA" id="MLAEVWE"/>